<keyword evidence="14" id="KW-1185">Reference proteome</keyword>
<dbReference type="Pfam" id="PF00560">
    <property type="entry name" value="LRR_1"/>
    <property type="match status" value="2"/>
</dbReference>
<protein>
    <recommendedName>
        <fullName evidence="9">Cell wall hydroxyproline-rich glycoprotein</fullName>
    </recommendedName>
</protein>
<feature type="compositionally biased region" description="Pro residues" evidence="11">
    <location>
        <begin position="387"/>
        <end position="429"/>
    </location>
</feature>
<comment type="function">
    <text evidence="10">Modulates cell morphogenesis by regulating cell wall formation and assembly, and/or growth polarization.</text>
</comment>
<dbReference type="SUPFAM" id="SSF52058">
    <property type="entry name" value="L domain-like"/>
    <property type="match status" value="1"/>
</dbReference>
<dbReference type="FunFam" id="3.80.10.10:FF:000224">
    <property type="entry name" value="Leucine-rich repeat extensin-like protein 1"/>
    <property type="match status" value="1"/>
</dbReference>
<evidence type="ECO:0000256" key="11">
    <source>
        <dbReference type="SAM" id="MobiDB-lite"/>
    </source>
</evidence>
<proteinExistence type="predicted"/>
<reference evidence="14" key="1">
    <citation type="journal article" date="2015" name="Nat. Plants">
        <title>Genome expansion of Arabis alpina linked with retrotransposition and reduced symmetric DNA methylation.</title>
        <authorList>
            <person name="Willing E.M."/>
            <person name="Rawat V."/>
            <person name="Mandakova T."/>
            <person name="Maumus F."/>
            <person name="James G.V."/>
            <person name="Nordstroem K.J."/>
            <person name="Becker C."/>
            <person name="Warthmann N."/>
            <person name="Chica C."/>
            <person name="Szarzynska B."/>
            <person name="Zytnicki M."/>
            <person name="Albani M.C."/>
            <person name="Kiefer C."/>
            <person name="Bergonzi S."/>
            <person name="Castaings L."/>
            <person name="Mateos J.L."/>
            <person name="Berns M.C."/>
            <person name="Bujdoso N."/>
            <person name="Piofczyk T."/>
            <person name="de Lorenzo L."/>
            <person name="Barrero-Sicilia C."/>
            <person name="Mateos I."/>
            <person name="Piednoel M."/>
            <person name="Hagmann J."/>
            <person name="Chen-Min-Tao R."/>
            <person name="Iglesias-Fernandez R."/>
            <person name="Schuster S.C."/>
            <person name="Alonso-Blanco C."/>
            <person name="Roudier F."/>
            <person name="Carbonero P."/>
            <person name="Paz-Ares J."/>
            <person name="Davis S.J."/>
            <person name="Pecinka A."/>
            <person name="Quesneville H."/>
            <person name="Colot V."/>
            <person name="Lysak M.A."/>
            <person name="Weigel D."/>
            <person name="Coupland G."/>
            <person name="Schneeberger K."/>
        </authorList>
    </citation>
    <scope>NUCLEOTIDE SEQUENCE [LARGE SCALE GENOMIC DNA]</scope>
    <source>
        <strain evidence="14">cv. Pajares</strain>
    </source>
</reference>
<feature type="compositionally biased region" description="Low complexity" evidence="11">
    <location>
        <begin position="430"/>
        <end position="446"/>
    </location>
</feature>
<evidence type="ECO:0000256" key="9">
    <source>
        <dbReference type="ARBA" id="ARBA00041871"/>
    </source>
</evidence>
<evidence type="ECO:0000256" key="5">
    <source>
        <dbReference type="ARBA" id="ARBA00022729"/>
    </source>
</evidence>
<gene>
    <name evidence="13" type="ordered locus">AALP_Aa8g435400</name>
</gene>
<evidence type="ECO:0000256" key="1">
    <source>
        <dbReference type="ARBA" id="ARBA00004191"/>
    </source>
</evidence>
<keyword evidence="4" id="KW-0433">Leucine-rich repeat</keyword>
<evidence type="ECO:0000256" key="2">
    <source>
        <dbReference type="ARBA" id="ARBA00022512"/>
    </source>
</evidence>
<evidence type="ECO:0000256" key="3">
    <source>
        <dbReference type="ARBA" id="ARBA00022525"/>
    </source>
</evidence>
<dbReference type="eggNOG" id="ENOG502QQ2D">
    <property type="taxonomic scope" value="Eukaryota"/>
</dbReference>
<dbReference type="AlphaFoldDB" id="A0A087GD78"/>
<keyword evidence="7" id="KW-0325">Glycoprotein</keyword>
<evidence type="ECO:0000313" key="14">
    <source>
        <dbReference type="Proteomes" id="UP000029120"/>
    </source>
</evidence>
<feature type="region of interest" description="Disordered" evidence="11">
    <location>
        <begin position="387"/>
        <end position="446"/>
    </location>
</feature>
<dbReference type="Pfam" id="PF13855">
    <property type="entry name" value="LRR_8"/>
    <property type="match status" value="1"/>
</dbReference>
<evidence type="ECO:0000256" key="12">
    <source>
        <dbReference type="SAM" id="SignalP"/>
    </source>
</evidence>
<evidence type="ECO:0000256" key="6">
    <source>
        <dbReference type="ARBA" id="ARBA00022737"/>
    </source>
</evidence>
<accession>A0A087GD78</accession>
<dbReference type="Gene3D" id="3.80.10.10">
    <property type="entry name" value="Ribonuclease Inhibitor"/>
    <property type="match status" value="2"/>
</dbReference>
<keyword evidence="2" id="KW-0134">Cell wall</keyword>
<dbReference type="OMA" id="TMECKVF"/>
<evidence type="ECO:0000256" key="7">
    <source>
        <dbReference type="ARBA" id="ARBA00023180"/>
    </source>
</evidence>
<evidence type="ECO:0000313" key="13">
    <source>
        <dbReference type="EMBL" id="KFK27830.1"/>
    </source>
</evidence>
<dbReference type="InterPro" id="IPR001611">
    <property type="entry name" value="Leu-rich_rpt"/>
</dbReference>
<dbReference type="FunFam" id="3.80.10.10:FF:000631">
    <property type="entry name" value="Leucine-rich repeat extensin-like protein 5"/>
    <property type="match status" value="1"/>
</dbReference>
<comment type="subcellular location">
    <subcellularLocation>
        <location evidence="1">Secreted</location>
        <location evidence="1">Cell wall</location>
    </subcellularLocation>
</comment>
<name>A0A087GD78_ARAAL</name>
<dbReference type="Proteomes" id="UP000029120">
    <property type="component" value="Chromosome 8"/>
</dbReference>
<organism evidence="13 14">
    <name type="scientific">Arabis alpina</name>
    <name type="common">Alpine rock-cress</name>
    <dbReference type="NCBI Taxonomy" id="50452"/>
    <lineage>
        <taxon>Eukaryota</taxon>
        <taxon>Viridiplantae</taxon>
        <taxon>Streptophyta</taxon>
        <taxon>Embryophyta</taxon>
        <taxon>Tracheophyta</taxon>
        <taxon>Spermatophyta</taxon>
        <taxon>Magnoliopsida</taxon>
        <taxon>eudicotyledons</taxon>
        <taxon>Gunneridae</taxon>
        <taxon>Pentapetalae</taxon>
        <taxon>rosids</taxon>
        <taxon>malvids</taxon>
        <taxon>Brassicales</taxon>
        <taxon>Brassicaceae</taxon>
        <taxon>Arabideae</taxon>
        <taxon>Arabis</taxon>
    </lineage>
</organism>
<dbReference type="EMBL" id="CM002876">
    <property type="protein sequence ID" value="KFK27830.1"/>
    <property type="molecule type" value="Genomic_DNA"/>
</dbReference>
<evidence type="ECO:0000256" key="8">
    <source>
        <dbReference type="ARBA" id="ARBA00023278"/>
    </source>
</evidence>
<dbReference type="InterPro" id="IPR032675">
    <property type="entry name" value="LRR_dom_sf"/>
</dbReference>
<keyword evidence="5 12" id="KW-0732">Signal</keyword>
<dbReference type="InterPro" id="IPR051582">
    <property type="entry name" value="LRR_extensin-like_regulator"/>
</dbReference>
<evidence type="ECO:0000256" key="10">
    <source>
        <dbReference type="ARBA" id="ARBA00054567"/>
    </source>
</evidence>
<keyword evidence="3" id="KW-0964">Secreted</keyword>
<feature type="signal peptide" evidence="12">
    <location>
        <begin position="1"/>
        <end position="24"/>
    </location>
</feature>
<sequence length="446" mass="49181">MRIYQPTVLLFATVVSLYISTVSAATSGGSRQLLYSRDNPITVPPYLIFENERLERAYVALQAWKQAMISDPWNLTLNWFGSRVCDYNGVVCSSSIDDPLIKTVSGVDLNHGDIAGHLPEELGLLTDIALFHVNSNRFCGTIPLGFSQLSLLYELDLSNNRFAGKFPSVVIGLPSLKYLDLRYNEFEGGLPESLFEKDLDALFLNSNRFTSKIPVNMGNSPVSVMVLASNRFEGCIPTSFGRMGKTLNEIILMDNGLQSCIPNDMGLLKNVTVLDVSYNWLVGELPESMGQMENLEVLNVERNMLSGVIPEEICALNNLIEFKFGSNYFTGEPLMCRNLESYNNTMNCLKDEKAQRTTMECKVFLSKPVDCNSYKCNPVTPCLSPPPPQILPSAPPPELYPPAPSPSQPPPSRPSPPIYSPPPPLPPCAQQPAVQSPQNSSSPSMN</sequence>
<evidence type="ECO:0000256" key="4">
    <source>
        <dbReference type="ARBA" id="ARBA00022614"/>
    </source>
</evidence>
<dbReference type="PANTHER" id="PTHR32093">
    <property type="entry name" value="LEUCINE-RICH REPEAT EXTENSIN-LIKE PROTEIN 3-RELATED"/>
    <property type="match status" value="1"/>
</dbReference>
<feature type="chain" id="PRO_5001821877" description="Cell wall hydroxyproline-rich glycoprotein" evidence="12">
    <location>
        <begin position="25"/>
        <end position="446"/>
    </location>
</feature>
<dbReference type="PANTHER" id="PTHR32093:SF117">
    <property type="entry name" value="LEUCINE-RICH REPEAT EXTENSIN-LIKE PROTEIN 7"/>
    <property type="match status" value="1"/>
</dbReference>
<dbReference type="OrthoDB" id="676979at2759"/>
<dbReference type="Gramene" id="KFK27830">
    <property type="protein sequence ID" value="KFK27830"/>
    <property type="gene ID" value="AALP_AA8G435400"/>
</dbReference>
<keyword evidence="6" id="KW-0677">Repeat</keyword>
<keyword evidence="8" id="KW-0379">Hydroxylation</keyword>